<dbReference type="AlphaFoldDB" id="A0A7V0I9I9"/>
<dbReference type="GO" id="GO:0015385">
    <property type="term" value="F:sodium:proton antiporter activity"/>
    <property type="evidence" value="ECO:0007669"/>
    <property type="project" value="TreeGrafter"/>
</dbReference>
<proteinExistence type="predicted"/>
<evidence type="ECO:0000313" key="2">
    <source>
        <dbReference type="EMBL" id="HDD35191.1"/>
    </source>
</evidence>
<comment type="caution">
    <text evidence="2">The sequence shown here is derived from an EMBL/GenBank/DDBJ whole genome shotgun (WGS) entry which is preliminary data.</text>
</comment>
<accession>A0A7V0I9I9</accession>
<gene>
    <name evidence="2" type="ORF">ENF30_00145</name>
</gene>
<feature type="transmembrane region" description="Helical" evidence="1">
    <location>
        <begin position="62"/>
        <end position="81"/>
    </location>
</feature>
<feature type="non-terminal residue" evidence="2">
    <location>
        <position position="102"/>
    </location>
</feature>
<organism evidence="2">
    <name type="scientific">Desulfofervidus auxilii</name>
    <dbReference type="NCBI Taxonomy" id="1621989"/>
    <lineage>
        <taxon>Bacteria</taxon>
        <taxon>Pseudomonadati</taxon>
        <taxon>Thermodesulfobacteriota</taxon>
        <taxon>Candidatus Desulfofervidia</taxon>
        <taxon>Candidatus Desulfofervidales</taxon>
        <taxon>Candidatus Desulfofervidaceae</taxon>
        <taxon>Candidatus Desulfofervidus</taxon>
    </lineage>
</organism>
<dbReference type="PANTHER" id="PTHR34703:SF1">
    <property type="entry name" value="ANTIPORTER SUBUNIT MNHG2-RELATED"/>
    <property type="match status" value="1"/>
</dbReference>
<keyword evidence="1" id="KW-0812">Transmembrane</keyword>
<keyword evidence="1" id="KW-0472">Membrane</keyword>
<evidence type="ECO:0000256" key="1">
    <source>
        <dbReference type="SAM" id="Phobius"/>
    </source>
</evidence>
<sequence length="102" mass="11408">MNILIICLMCLGLFLFTTCTIGFLRFPDFYSRMHATGKGDTLGLVFCLLSLATYNLVHEFCWSGFIVSLKIMLIGVFWFLTGPTGTHAILRSAFDAGVMPWT</sequence>
<dbReference type="Proteomes" id="UP000885706">
    <property type="component" value="Unassembled WGS sequence"/>
</dbReference>
<name>A0A7V0I9I9_DESA2</name>
<keyword evidence="1" id="KW-1133">Transmembrane helix</keyword>
<protein>
    <submittedName>
        <fullName evidence="2">Monovalent cation/H(+) antiporter subunit G</fullName>
    </submittedName>
</protein>
<dbReference type="EMBL" id="DQWQ01000008">
    <property type="protein sequence ID" value="HDD35191.1"/>
    <property type="molecule type" value="Genomic_DNA"/>
</dbReference>
<feature type="transmembrane region" description="Helical" evidence="1">
    <location>
        <begin position="6"/>
        <end position="27"/>
    </location>
</feature>
<dbReference type="InterPro" id="IPR005133">
    <property type="entry name" value="PhaG_MnhG_YufB"/>
</dbReference>
<feature type="transmembrane region" description="Helical" evidence="1">
    <location>
        <begin position="39"/>
        <end position="56"/>
    </location>
</feature>
<dbReference type="Pfam" id="PF03334">
    <property type="entry name" value="PhaG_MnhG_YufB"/>
    <property type="match status" value="1"/>
</dbReference>
<dbReference type="NCBIfam" id="TIGR01300">
    <property type="entry name" value="CPA3_mnhG_phaG"/>
    <property type="match status" value="1"/>
</dbReference>
<reference evidence="2" key="1">
    <citation type="journal article" date="2020" name="mSystems">
        <title>Genome- and Community-Level Interaction Insights into Carbon Utilization and Element Cycling Functions of Hydrothermarchaeota in Hydrothermal Sediment.</title>
        <authorList>
            <person name="Zhou Z."/>
            <person name="Liu Y."/>
            <person name="Xu W."/>
            <person name="Pan J."/>
            <person name="Luo Z.H."/>
            <person name="Li M."/>
        </authorList>
    </citation>
    <scope>NUCLEOTIDE SEQUENCE [LARGE SCALE GENOMIC DNA]</scope>
    <source>
        <strain evidence="2">HyVt-113</strain>
    </source>
</reference>
<dbReference type="PANTHER" id="PTHR34703">
    <property type="entry name" value="ANTIPORTER SUBUNIT MNHG2-RELATED"/>
    <property type="match status" value="1"/>
</dbReference>